<evidence type="ECO:0000256" key="1">
    <source>
        <dbReference type="ARBA" id="ARBA00003421"/>
    </source>
</evidence>
<name>A0A8T8IYW5_9CAUD</name>
<keyword evidence="9" id="KW-0231">Viral genome packaging</keyword>
<evidence type="ECO:0000313" key="11">
    <source>
        <dbReference type="EMBL" id="QTZ83306.1"/>
    </source>
</evidence>
<keyword evidence="6" id="KW-0946">Virion</keyword>
<comment type="subcellular location">
    <subcellularLocation>
        <location evidence="2">Virion</location>
    </subcellularLocation>
</comment>
<evidence type="ECO:0000256" key="3">
    <source>
        <dbReference type="ARBA" id="ARBA00022470"/>
    </source>
</evidence>
<keyword evidence="4" id="KW-1162">Viral penetration into host cytoplasm</keyword>
<evidence type="ECO:0000256" key="8">
    <source>
        <dbReference type="ARBA" id="ARBA00023009"/>
    </source>
</evidence>
<keyword evidence="8" id="KW-1171">Viral genome ejection through host cell envelope</keyword>
<dbReference type="InterPro" id="IPR020991">
    <property type="entry name" value="Connector_podovirus"/>
</dbReference>
<dbReference type="GO" id="GO:0044423">
    <property type="term" value="C:virion component"/>
    <property type="evidence" value="ECO:0007669"/>
    <property type="project" value="UniProtKB-KW"/>
</dbReference>
<keyword evidence="3" id="KW-1244">Viral short tail ejection system</keyword>
<dbReference type="EMBL" id="MW627366">
    <property type="protein sequence ID" value="QTZ83306.1"/>
    <property type="molecule type" value="Genomic_DNA"/>
</dbReference>
<comment type="function">
    <text evidence="1">Forms the portal vertex of the capsid. This portal plays critical roles in head assembly, genome packaging, neck/tail attachment, and genome ejection. The portal protein multimerizes as a single ring-shaped homododecamer arranged around a central channel.</text>
</comment>
<keyword evidence="7" id="KW-0118">Viral capsid assembly</keyword>
<proteinExistence type="predicted"/>
<dbReference type="Pfam" id="PF12236">
    <property type="entry name" value="Head-tail_con"/>
    <property type="match status" value="1"/>
</dbReference>
<sequence>MSRGTLTALQMWQQYRDEAVVRKSEQFATFTLGSTMVDPLNVSNQTVQHDFQSVGALLTNNLTAKLVASLFPSGVPFFKNMPSKTLLAAAVEQSINEQEVNNMLARLDREATERLFVQATTAKLTRLLKLLIITGNALAYRDPKTGKMTVWSIRSYVVRRAADGEFRHVVLKQIMRFDELPEHVQADYTAKKPGQYKPDRMMDYFTVIEKQPGAVNKRVVVWNEIDGLRVGPESSYPEHLAPWIVTVWNLADGEHYGRGLVEDFTGDFAKVSLVSEQLGLYELEALSLLNVVDESAGGVIDEYQESDTGDYVRGKTAAITSYERGDYNKINAVRESIGEVIQRLSMAFMYTGNTRQAERVTAEEIRAVAKEAESTLGGVYSLLAETLQGPLAYLCMADVADDLMMGLVTKQYKPVILTGIPALSRAVEMQNLLAATQEIAAIVPALTQLDTRVDGSKVADLIYNSRSVDVSRIFKEPEVIAAEAEAKAQAAAQAQEGAQAAMLGAGATVNEGIEGLTQ</sequence>
<evidence type="ECO:0000256" key="4">
    <source>
        <dbReference type="ARBA" id="ARBA00022595"/>
    </source>
</evidence>
<gene>
    <name evidence="11" type="ORF">phiGM223_40</name>
</gene>
<keyword evidence="5" id="KW-1188">Viral release from host cell</keyword>
<evidence type="ECO:0000256" key="2">
    <source>
        <dbReference type="ARBA" id="ARBA00004328"/>
    </source>
</evidence>
<evidence type="ECO:0000256" key="10">
    <source>
        <dbReference type="ARBA" id="ARBA00023296"/>
    </source>
</evidence>
<accession>A0A8T8IYW5</accession>
<dbReference type="Proteomes" id="UP000676975">
    <property type="component" value="Segment"/>
</dbReference>
<evidence type="ECO:0000256" key="5">
    <source>
        <dbReference type="ARBA" id="ARBA00022612"/>
    </source>
</evidence>
<organism evidence="11 12">
    <name type="scientific">Pseudomonas phage phiGM22-3</name>
    <dbReference type="NCBI Taxonomy" id="2816462"/>
    <lineage>
        <taxon>Viruses</taxon>
        <taxon>Duplodnaviria</taxon>
        <taxon>Heunggongvirae</taxon>
        <taxon>Uroviricota</taxon>
        <taxon>Caudoviricetes</taxon>
        <taxon>Autographivirales</taxon>
        <taxon>Autoscriptoviridae</taxon>
        <taxon>Tunggulvirus</taxon>
        <taxon>Tunggulvirus GM223</taxon>
    </lineage>
</organism>
<evidence type="ECO:0000256" key="9">
    <source>
        <dbReference type="ARBA" id="ARBA00023219"/>
    </source>
</evidence>
<keyword evidence="12" id="KW-1185">Reference proteome</keyword>
<protein>
    <submittedName>
        <fullName evidence="11">Putative head-tail connector protein</fullName>
    </submittedName>
</protein>
<dbReference type="GO" id="GO:0099002">
    <property type="term" value="P:symbiont genome ejection through host cell envelope, short tail mechanism"/>
    <property type="evidence" value="ECO:0007669"/>
    <property type="project" value="UniProtKB-KW"/>
</dbReference>
<reference evidence="11" key="1">
    <citation type="submission" date="2021-02" db="EMBL/GenBank/DDBJ databases">
        <authorList>
            <person name="Qin X."/>
            <person name="Gong M."/>
            <person name="Yang H."/>
        </authorList>
    </citation>
    <scope>NUCLEOTIDE SEQUENCE</scope>
</reference>
<evidence type="ECO:0000256" key="7">
    <source>
        <dbReference type="ARBA" id="ARBA00022950"/>
    </source>
</evidence>
<evidence type="ECO:0000313" key="12">
    <source>
        <dbReference type="Proteomes" id="UP000676975"/>
    </source>
</evidence>
<evidence type="ECO:0000256" key="6">
    <source>
        <dbReference type="ARBA" id="ARBA00022844"/>
    </source>
</evidence>
<keyword evidence="10" id="KW-1160">Virus entry into host cell</keyword>